<dbReference type="GO" id="GO:0006749">
    <property type="term" value="P:glutathione metabolic process"/>
    <property type="evidence" value="ECO:0007669"/>
    <property type="project" value="TreeGrafter"/>
</dbReference>
<dbReference type="GO" id="GO:0004364">
    <property type="term" value="F:glutathione transferase activity"/>
    <property type="evidence" value="ECO:0007669"/>
    <property type="project" value="UniProtKB-EC"/>
</dbReference>
<dbReference type="InterPro" id="IPR036249">
    <property type="entry name" value="Thioredoxin-like_sf"/>
</dbReference>
<dbReference type="PROSITE" id="PS50405">
    <property type="entry name" value="GST_CTER"/>
    <property type="match status" value="1"/>
</dbReference>
<comment type="caution">
    <text evidence="9">The sequence shown here is derived from an EMBL/GenBank/DDBJ whole genome shotgun (WGS) entry which is preliminary data.</text>
</comment>
<dbReference type="InterPro" id="IPR004045">
    <property type="entry name" value="Glutathione_S-Trfase_N"/>
</dbReference>
<keyword evidence="5" id="KW-0963">Cytoplasm</keyword>
<keyword evidence="6" id="KW-0808">Transferase</keyword>
<dbReference type="Pfam" id="PF14497">
    <property type="entry name" value="GST_C_3"/>
    <property type="match status" value="1"/>
</dbReference>
<evidence type="ECO:0000256" key="3">
    <source>
        <dbReference type="ARBA" id="ARBA00011738"/>
    </source>
</evidence>
<evidence type="ECO:0000256" key="6">
    <source>
        <dbReference type="ARBA" id="ARBA00022679"/>
    </source>
</evidence>
<dbReference type="GO" id="GO:0042178">
    <property type="term" value="P:xenobiotic catabolic process"/>
    <property type="evidence" value="ECO:0007669"/>
    <property type="project" value="UniProtKB-ARBA"/>
</dbReference>
<keyword evidence="10" id="KW-1185">Reference proteome</keyword>
<dbReference type="GO" id="GO:0005737">
    <property type="term" value="C:cytoplasm"/>
    <property type="evidence" value="ECO:0007669"/>
    <property type="project" value="UniProtKB-SubCell"/>
</dbReference>
<evidence type="ECO:0000313" key="9">
    <source>
        <dbReference type="EMBL" id="KAB0365389.1"/>
    </source>
</evidence>
<reference evidence="9 10" key="1">
    <citation type="submission" date="2019-06" db="EMBL/GenBank/DDBJ databases">
        <title>Discovery of a novel chromosome fission-fusion reversal in muntjac.</title>
        <authorList>
            <person name="Mudd A.B."/>
            <person name="Bredeson J.V."/>
            <person name="Baum R."/>
            <person name="Hockemeyer D."/>
            <person name="Rokhsar D.S."/>
        </authorList>
    </citation>
    <scope>NUCLEOTIDE SEQUENCE [LARGE SCALE GENOMIC DNA]</scope>
    <source>
        <strain evidence="9">UTSW_UCB_Mm</strain>
        <tissue evidence="9">Fibroblast cell line</tissue>
    </source>
</reference>
<dbReference type="InterPro" id="IPR036282">
    <property type="entry name" value="Glutathione-S-Trfase_C_sf"/>
</dbReference>
<evidence type="ECO:0000313" key="10">
    <source>
        <dbReference type="Proteomes" id="UP000326458"/>
    </source>
</evidence>
<sequence length="221" mass="25689">MAIILGYWDIRGLAHAIRLLLEYTDSNYEEKKYTMGDGNDILLPYLIDGTHKLTQSNAIFCHIARKHNMCGETEEEKIRVDLLENQVMDVRLHMARICYSPDFGSPFTLNWTGFEMLDTLKEIPGRMKLFSVFLGKRCWFAGNKFGAHSCFVFLQLTYVDFLAYDILDLQRIFEPRCLDEFPNLKDFLTRFEGLKKISAYMQSGRFLPGPVFLKLAVWGNK</sequence>
<dbReference type="PANTHER" id="PTHR11571:SF137">
    <property type="entry name" value="GLUTATHIONE S-TRANSFERASE MU 4"/>
    <property type="match status" value="1"/>
</dbReference>
<dbReference type="InterPro" id="IPR004046">
    <property type="entry name" value="GST_C"/>
</dbReference>
<evidence type="ECO:0000259" key="7">
    <source>
        <dbReference type="PROSITE" id="PS50404"/>
    </source>
</evidence>
<accession>A0A5N3WU10</accession>
<dbReference type="FunFam" id="1.20.1050.10:FF:000101">
    <property type="entry name" value="Glutathione S-transferase Mu 4"/>
    <property type="match status" value="1"/>
</dbReference>
<dbReference type="SFLD" id="SFLDS00019">
    <property type="entry name" value="Glutathione_Transferase_(cytos"/>
    <property type="match status" value="1"/>
</dbReference>
<dbReference type="Gene3D" id="3.40.30.10">
    <property type="entry name" value="Glutaredoxin"/>
    <property type="match status" value="1"/>
</dbReference>
<comment type="similarity">
    <text evidence="2">Belongs to the GST superfamily. Mu family.</text>
</comment>
<evidence type="ECO:0000259" key="8">
    <source>
        <dbReference type="PROSITE" id="PS50405"/>
    </source>
</evidence>
<dbReference type="PANTHER" id="PTHR11571">
    <property type="entry name" value="GLUTATHIONE S-TRANSFERASE"/>
    <property type="match status" value="1"/>
</dbReference>
<comment type="subunit">
    <text evidence="3">Homodimer.</text>
</comment>
<evidence type="ECO:0000256" key="1">
    <source>
        <dbReference type="ARBA" id="ARBA00004496"/>
    </source>
</evidence>
<organism evidence="9 10">
    <name type="scientific">Muntiacus muntjak</name>
    <name type="common">Barking deer</name>
    <name type="synonym">Indian muntjac</name>
    <dbReference type="NCBI Taxonomy" id="9888"/>
    <lineage>
        <taxon>Eukaryota</taxon>
        <taxon>Metazoa</taxon>
        <taxon>Chordata</taxon>
        <taxon>Craniata</taxon>
        <taxon>Vertebrata</taxon>
        <taxon>Euteleostomi</taxon>
        <taxon>Mammalia</taxon>
        <taxon>Eutheria</taxon>
        <taxon>Laurasiatheria</taxon>
        <taxon>Artiodactyla</taxon>
        <taxon>Ruminantia</taxon>
        <taxon>Pecora</taxon>
        <taxon>Cervidae</taxon>
        <taxon>Muntiacinae</taxon>
        <taxon>Muntiacus</taxon>
    </lineage>
</organism>
<dbReference type="SUPFAM" id="SSF47616">
    <property type="entry name" value="GST C-terminal domain-like"/>
    <property type="match status" value="1"/>
</dbReference>
<evidence type="ECO:0000256" key="4">
    <source>
        <dbReference type="ARBA" id="ARBA00012452"/>
    </source>
</evidence>
<proteinExistence type="inferred from homology"/>
<dbReference type="InterPro" id="IPR050213">
    <property type="entry name" value="GST_superfamily"/>
</dbReference>
<dbReference type="SUPFAM" id="SSF52833">
    <property type="entry name" value="Thioredoxin-like"/>
    <property type="match status" value="1"/>
</dbReference>
<dbReference type="Pfam" id="PF02798">
    <property type="entry name" value="GST_N"/>
    <property type="match status" value="1"/>
</dbReference>
<dbReference type="Gene3D" id="1.20.1050.10">
    <property type="match status" value="1"/>
</dbReference>
<dbReference type="PROSITE" id="PS50404">
    <property type="entry name" value="GST_NTER"/>
    <property type="match status" value="1"/>
</dbReference>
<feature type="domain" description="GST C-terminal" evidence="8">
    <location>
        <begin position="73"/>
        <end position="211"/>
    </location>
</feature>
<gene>
    <name evidence="9" type="ORF">FD754_009545</name>
</gene>
<protein>
    <recommendedName>
        <fullName evidence="4">glutathione transferase</fullName>
        <ecNumber evidence="4">2.5.1.18</ecNumber>
    </recommendedName>
</protein>
<dbReference type="EC" id="2.5.1.18" evidence="4"/>
<dbReference type="InterPro" id="IPR040079">
    <property type="entry name" value="Glutathione_S-Trfase"/>
</dbReference>
<name>A0A5N3WU10_MUNMU</name>
<evidence type="ECO:0000256" key="5">
    <source>
        <dbReference type="ARBA" id="ARBA00022490"/>
    </source>
</evidence>
<dbReference type="Proteomes" id="UP000326458">
    <property type="component" value="Unassembled WGS sequence"/>
</dbReference>
<dbReference type="AlphaFoldDB" id="A0A5N3WU10"/>
<feature type="domain" description="GST N-terminal" evidence="7">
    <location>
        <begin position="1"/>
        <end position="71"/>
    </location>
</feature>
<dbReference type="EMBL" id="VCEA01000001">
    <property type="protein sequence ID" value="KAB0365389.1"/>
    <property type="molecule type" value="Genomic_DNA"/>
</dbReference>
<comment type="subcellular location">
    <subcellularLocation>
        <location evidence="1">Cytoplasm</location>
    </subcellularLocation>
</comment>
<evidence type="ECO:0000256" key="2">
    <source>
        <dbReference type="ARBA" id="ARBA00005861"/>
    </source>
</evidence>
<dbReference type="InterPro" id="IPR010987">
    <property type="entry name" value="Glutathione-S-Trfase_C-like"/>
</dbReference>